<dbReference type="PROSITE" id="PS50110">
    <property type="entry name" value="RESPONSE_REGULATORY"/>
    <property type="match status" value="1"/>
</dbReference>
<feature type="domain" description="CheB-type methylesterase" evidence="9">
    <location>
        <begin position="146"/>
        <end position="341"/>
    </location>
</feature>
<dbReference type="CDD" id="cd16432">
    <property type="entry name" value="CheB_Rec"/>
    <property type="match status" value="1"/>
</dbReference>
<dbReference type="EMBL" id="CP061800">
    <property type="protein sequence ID" value="QTA87382.1"/>
    <property type="molecule type" value="Genomic_DNA"/>
</dbReference>
<dbReference type="PROSITE" id="PS50122">
    <property type="entry name" value="CHEB"/>
    <property type="match status" value="1"/>
</dbReference>
<sequence length="364" mass="38952">MRIAIVNDLATVREGLRQIILSVPGHEIAWVACDGEEAVNKNTADTPDLILMDLMMPVMDGVEATRRIMSESPCPILVVTATVGNNAARVFEAMGHGALDAVTIPMMGNGAEAERSRYVLLRKIHIIAKLGRGSSDAVRHVCPVVPESVPSLIVMGASTGGPKALAEVISRLPENFEAAVVIVQHVDEKFSAGFANWLDAQTPLQVKLAPEGGRPKSNTIYVAGTNDHLIITASLTFSYTSEAGDTPFRPSVNVFFKSVARHWPDYYIKTGCVAVLLTGMGRDGAEGLAALRGAGWHTIAQDEASSIVYGMPKAAKELDAAVEILPVKEIAPAILSRFQSLASRVRAADQEQEKNAEFGTRNGE</sequence>
<proteinExistence type="inferred from homology"/>
<dbReference type="CDD" id="cd17541">
    <property type="entry name" value="REC_CheB-like"/>
    <property type="match status" value="1"/>
</dbReference>
<comment type="similarity">
    <text evidence="5">Belongs to the CheB family.</text>
</comment>
<dbReference type="SUPFAM" id="SSF52738">
    <property type="entry name" value="Methylesterase CheB, C-terminal domain"/>
    <property type="match status" value="1"/>
</dbReference>
<feature type="active site" evidence="5 6">
    <location>
        <position position="283"/>
    </location>
</feature>
<dbReference type="PANTHER" id="PTHR42872">
    <property type="entry name" value="PROTEIN-GLUTAMATE METHYLESTERASE/PROTEIN-GLUTAMINE GLUTAMINASE"/>
    <property type="match status" value="1"/>
</dbReference>
<keyword evidence="11" id="KW-1185">Reference proteome</keyword>
<feature type="active site" evidence="5 6">
    <location>
        <position position="158"/>
    </location>
</feature>
<evidence type="ECO:0000256" key="2">
    <source>
        <dbReference type="ARBA" id="ARBA00022500"/>
    </source>
</evidence>
<keyword evidence="3 5" id="KW-0378">Hydrolase</keyword>
<comment type="domain">
    <text evidence="5">Contains a C-terminal catalytic domain, and an N-terminal region which modulates catalytic activity.</text>
</comment>
<dbReference type="GO" id="GO:0006935">
    <property type="term" value="P:chemotaxis"/>
    <property type="evidence" value="ECO:0007669"/>
    <property type="project" value="UniProtKB-UniRule"/>
</dbReference>
<dbReference type="SMART" id="SM00448">
    <property type="entry name" value="REC"/>
    <property type="match status" value="1"/>
</dbReference>
<dbReference type="GO" id="GO:0008984">
    <property type="term" value="F:protein-glutamate methylesterase activity"/>
    <property type="evidence" value="ECO:0007669"/>
    <property type="project" value="UniProtKB-UniRule"/>
</dbReference>
<name>A0A975BKS4_9BACT</name>
<dbReference type="InterPro" id="IPR008248">
    <property type="entry name" value="CheB-like"/>
</dbReference>
<feature type="domain" description="Response regulatory" evidence="8">
    <location>
        <begin position="2"/>
        <end position="119"/>
    </location>
</feature>
<protein>
    <recommendedName>
        <fullName evidence="5">Protein-glutamate methylesterase/protein-glutamine glutaminase</fullName>
        <ecNumber evidence="5">3.1.1.61</ecNumber>
        <ecNumber evidence="5">3.5.1.44</ecNumber>
    </recommendedName>
</protein>
<dbReference type="GO" id="GO:0050568">
    <property type="term" value="F:protein-glutamine glutaminase activity"/>
    <property type="evidence" value="ECO:0007669"/>
    <property type="project" value="UniProtKB-UniRule"/>
</dbReference>
<dbReference type="GO" id="GO:0005737">
    <property type="term" value="C:cytoplasm"/>
    <property type="evidence" value="ECO:0007669"/>
    <property type="project" value="UniProtKB-SubCell"/>
</dbReference>
<dbReference type="InterPro" id="IPR035909">
    <property type="entry name" value="CheB_C"/>
</dbReference>
<reference evidence="10" key="1">
    <citation type="journal article" date="2021" name="Microb. Physiol.">
        <title>Proteogenomic Insights into the Physiology of Marine, Sulfate-Reducing, Filamentous Desulfonema limicola and Desulfonema magnum.</title>
        <authorList>
            <person name="Schnaars V."/>
            <person name="Wohlbrand L."/>
            <person name="Scheve S."/>
            <person name="Hinrichs C."/>
            <person name="Reinhardt R."/>
            <person name="Rabus R."/>
        </authorList>
    </citation>
    <scope>NUCLEOTIDE SEQUENCE</scope>
    <source>
        <strain evidence="10">4be13</strain>
    </source>
</reference>
<dbReference type="HAMAP" id="MF_00099">
    <property type="entry name" value="CheB_chemtxs"/>
    <property type="match status" value="1"/>
</dbReference>
<dbReference type="InterPro" id="IPR011006">
    <property type="entry name" value="CheY-like_superfamily"/>
</dbReference>
<evidence type="ECO:0000259" key="8">
    <source>
        <dbReference type="PROSITE" id="PS50110"/>
    </source>
</evidence>
<dbReference type="NCBIfam" id="NF009206">
    <property type="entry name" value="PRK12555.1"/>
    <property type="match status" value="1"/>
</dbReference>
<evidence type="ECO:0000256" key="1">
    <source>
        <dbReference type="ARBA" id="ARBA00022490"/>
    </source>
</evidence>
<dbReference type="GO" id="GO:0000156">
    <property type="term" value="F:phosphorelay response regulator activity"/>
    <property type="evidence" value="ECO:0007669"/>
    <property type="project" value="InterPro"/>
</dbReference>
<dbReference type="InterPro" id="IPR001789">
    <property type="entry name" value="Sig_transdc_resp-reg_receiver"/>
</dbReference>
<accession>A0A975BKS4</accession>
<evidence type="ECO:0000256" key="7">
    <source>
        <dbReference type="PROSITE-ProRule" id="PRU00169"/>
    </source>
</evidence>
<dbReference type="Gene3D" id="3.40.50.180">
    <property type="entry name" value="Methylesterase CheB, C-terminal domain"/>
    <property type="match status" value="1"/>
</dbReference>
<dbReference type="PIRSF" id="PIRSF000876">
    <property type="entry name" value="RR_chemtxs_CheB"/>
    <property type="match status" value="1"/>
</dbReference>
<feature type="modified residue" description="4-aspartylphosphate" evidence="5 7">
    <location>
        <position position="53"/>
    </location>
</feature>
<evidence type="ECO:0000259" key="9">
    <source>
        <dbReference type="PROSITE" id="PS50122"/>
    </source>
</evidence>
<evidence type="ECO:0000313" key="11">
    <source>
        <dbReference type="Proteomes" id="UP000663722"/>
    </source>
</evidence>
<evidence type="ECO:0000256" key="3">
    <source>
        <dbReference type="ARBA" id="ARBA00022801"/>
    </source>
</evidence>
<organism evidence="10 11">
    <name type="scientific">Desulfonema magnum</name>
    <dbReference type="NCBI Taxonomy" id="45655"/>
    <lineage>
        <taxon>Bacteria</taxon>
        <taxon>Pseudomonadati</taxon>
        <taxon>Thermodesulfobacteriota</taxon>
        <taxon>Desulfobacteria</taxon>
        <taxon>Desulfobacterales</taxon>
        <taxon>Desulfococcaceae</taxon>
        <taxon>Desulfonema</taxon>
    </lineage>
</organism>
<evidence type="ECO:0000256" key="6">
    <source>
        <dbReference type="PROSITE-ProRule" id="PRU00050"/>
    </source>
</evidence>
<dbReference type="InterPro" id="IPR000673">
    <property type="entry name" value="Sig_transdc_resp-reg_Me-estase"/>
</dbReference>
<comment type="subcellular location">
    <subcellularLocation>
        <location evidence="5">Cytoplasm</location>
    </subcellularLocation>
</comment>
<evidence type="ECO:0000256" key="5">
    <source>
        <dbReference type="HAMAP-Rule" id="MF_00099"/>
    </source>
</evidence>
<comment type="function">
    <text evidence="5">Involved in chemotaxis. Part of a chemotaxis signal transduction system that modulates chemotaxis in response to various stimuli. Catalyzes the demethylation of specific methylglutamate residues introduced into the chemoreceptors (methyl-accepting chemotaxis proteins or MCP) by CheR. Also mediates the irreversible deamidation of specific glutamine residues to glutamic acid.</text>
</comment>
<keyword evidence="5 7" id="KW-0597">Phosphoprotein</keyword>
<keyword evidence="1 5" id="KW-0963">Cytoplasm</keyword>
<dbReference type="PANTHER" id="PTHR42872:SF6">
    <property type="entry name" value="PROTEIN-GLUTAMATE METHYLESTERASE_PROTEIN-GLUTAMINE GLUTAMINASE"/>
    <property type="match status" value="1"/>
</dbReference>
<dbReference type="NCBIfam" id="NF001965">
    <property type="entry name" value="PRK00742.1"/>
    <property type="match status" value="1"/>
</dbReference>
<comment type="PTM">
    <text evidence="5">Phosphorylated by CheA. Phosphorylation of the N-terminal regulatory domain activates the methylesterase activity.</text>
</comment>
<gene>
    <name evidence="10" type="primary">cheB2</name>
    <name evidence="5" type="synonym">cheB</name>
    <name evidence="10" type="ORF">dnm_034150</name>
</gene>
<feature type="active site" evidence="5 6">
    <location>
        <position position="185"/>
    </location>
</feature>
<dbReference type="RefSeq" id="WP_207682593.1">
    <property type="nucleotide sequence ID" value="NZ_CP061800.1"/>
</dbReference>
<keyword evidence="2 5" id="KW-0145">Chemotaxis</keyword>
<dbReference type="KEGG" id="dmm:dnm_034150"/>
<dbReference type="Gene3D" id="3.40.50.2300">
    <property type="match status" value="1"/>
</dbReference>
<dbReference type="SUPFAM" id="SSF52172">
    <property type="entry name" value="CheY-like"/>
    <property type="match status" value="1"/>
</dbReference>
<dbReference type="Pfam" id="PF01339">
    <property type="entry name" value="CheB_methylest"/>
    <property type="match status" value="1"/>
</dbReference>
<dbReference type="Pfam" id="PF00072">
    <property type="entry name" value="Response_reg"/>
    <property type="match status" value="1"/>
</dbReference>
<dbReference type="EC" id="3.5.1.44" evidence="5"/>
<evidence type="ECO:0000256" key="4">
    <source>
        <dbReference type="ARBA" id="ARBA00048267"/>
    </source>
</evidence>
<dbReference type="Proteomes" id="UP000663722">
    <property type="component" value="Chromosome"/>
</dbReference>
<evidence type="ECO:0000313" key="10">
    <source>
        <dbReference type="EMBL" id="QTA87382.1"/>
    </source>
</evidence>
<comment type="catalytic activity">
    <reaction evidence="5">
        <text>L-glutaminyl-[protein] + H2O = L-glutamyl-[protein] + NH4(+)</text>
        <dbReference type="Rhea" id="RHEA:16441"/>
        <dbReference type="Rhea" id="RHEA-COMP:10207"/>
        <dbReference type="Rhea" id="RHEA-COMP:10208"/>
        <dbReference type="ChEBI" id="CHEBI:15377"/>
        <dbReference type="ChEBI" id="CHEBI:28938"/>
        <dbReference type="ChEBI" id="CHEBI:29973"/>
        <dbReference type="ChEBI" id="CHEBI:30011"/>
        <dbReference type="EC" id="3.5.1.44"/>
    </reaction>
</comment>
<dbReference type="AlphaFoldDB" id="A0A975BKS4"/>
<dbReference type="EC" id="3.1.1.61" evidence="5"/>
<comment type="catalytic activity">
    <reaction evidence="4 5">
        <text>[protein]-L-glutamate 5-O-methyl ester + H2O = L-glutamyl-[protein] + methanol + H(+)</text>
        <dbReference type="Rhea" id="RHEA:23236"/>
        <dbReference type="Rhea" id="RHEA-COMP:10208"/>
        <dbReference type="Rhea" id="RHEA-COMP:10311"/>
        <dbReference type="ChEBI" id="CHEBI:15377"/>
        <dbReference type="ChEBI" id="CHEBI:15378"/>
        <dbReference type="ChEBI" id="CHEBI:17790"/>
        <dbReference type="ChEBI" id="CHEBI:29973"/>
        <dbReference type="ChEBI" id="CHEBI:82795"/>
        <dbReference type="EC" id="3.1.1.61"/>
    </reaction>
</comment>